<dbReference type="Proteomes" id="UP000646827">
    <property type="component" value="Unassembled WGS sequence"/>
</dbReference>
<name>A0A8H7VJT8_9FUNG</name>
<dbReference type="InterPro" id="IPR017441">
    <property type="entry name" value="Protein_kinase_ATP_BS"/>
</dbReference>
<dbReference type="SMART" id="SM00220">
    <property type="entry name" value="S_TKc"/>
    <property type="match status" value="1"/>
</dbReference>
<dbReference type="PANTHER" id="PTHR24350">
    <property type="entry name" value="SERINE/THREONINE-PROTEIN KINASE IAL-RELATED"/>
    <property type="match status" value="1"/>
</dbReference>
<evidence type="ECO:0000313" key="13">
    <source>
        <dbReference type="Proteomes" id="UP000646827"/>
    </source>
</evidence>
<evidence type="ECO:0000256" key="1">
    <source>
        <dbReference type="ARBA" id="ARBA00022527"/>
    </source>
</evidence>
<gene>
    <name evidence="12" type="ORF">INT45_010298</name>
</gene>
<evidence type="ECO:0000256" key="4">
    <source>
        <dbReference type="ARBA" id="ARBA00022777"/>
    </source>
</evidence>
<feature type="active site" description="Proton acceptor" evidence="6">
    <location>
        <position position="218"/>
    </location>
</feature>
<feature type="compositionally biased region" description="Low complexity" evidence="10">
    <location>
        <begin position="633"/>
        <end position="645"/>
    </location>
</feature>
<sequence length="886" mass="99956">MTIKSITQSFKRGIHRRSSVMMKKESSTKTATTMSANNNPKKYGALSSQQQRKSSSADHKNSNNNNNTTATSSNNSSTVSAVGNQDTSLHGIGPYRFIGSLGSGKFSRVMLAKHLETDKQVAIKIIDKQAHDYRVMSRLVREINLMEMLKHDNIVKLFETYETCDSLFLIMEYIPGMNLDEYLHKNGGHLTEDQARLFFRQIVSAVYFCHNRWVVHRDLKTPNILVTPNGVIKLADFGLGNRFGLQRLKTICGSMLYYSPEIITGQKYFGPEVDCWCLGIALFRMTAGFEPFSHAHTVGELKKDVCSCNFPMPSHLSPELQTTILKCLQTDRRKRMTVRQALKDDPWLTKFGELPCPFSNVPKTAYDEIVGGDDMANSDSADRAERERRARRQFMQDLERDRNLTSQVKHTIIYHPINPSTYFTTHLQSSQQQQTAGNNNDTNNSTNVNNTISSTKSSSSANSSTSQQNHHHHRHHHHHHHHHHHKLHQQHHYHYRHENIEVLRSELLQSIRSRTRKLGMRSAESLSIRSPVQALTIRLKPNMNQMQQQQQHHHDDDEKSTPNSASFKFSQVMQRLTKDQVYYYHLDRPISHPPSLSSSSSTSVSSLSTVESPTTPEPSNTTHLHVQPPIHPSTSITTSTNTSKNNKQDQQQRAVTSTERDVMTLLKLTCQLMGITYQQESNSHLTCVLTLRDASKINNKNEPPKYHQEQGPPSSSNNHKGGVSRRNSGNSTASSTKTATTTTGRMSSNGEELVLGAEHQSTSPNRLRRLSLPLLSHLTSSMTTSFFGRTKQRHSMDQEQRRLSVINNDTVTNPCTPDTMVTARNKKKDGVAIFTIDVTISKRQLVAIRFSKQQGSTTVFKMAGGWITGVMGLGVINNRSNNNQSS</sequence>
<evidence type="ECO:0000256" key="9">
    <source>
        <dbReference type="PROSITE-ProRule" id="PRU10141"/>
    </source>
</evidence>
<feature type="binding site" evidence="7">
    <location>
        <position position="105"/>
    </location>
    <ligand>
        <name>ATP</name>
        <dbReference type="ChEBI" id="CHEBI:30616"/>
    </ligand>
</feature>
<dbReference type="PROSITE" id="PS00107">
    <property type="entry name" value="PROTEIN_KINASE_ATP"/>
    <property type="match status" value="1"/>
</dbReference>
<feature type="compositionally biased region" description="Low complexity" evidence="10">
    <location>
        <begin position="593"/>
        <end position="623"/>
    </location>
</feature>
<feature type="compositionally biased region" description="Low complexity" evidence="10">
    <location>
        <begin position="428"/>
        <end position="468"/>
    </location>
</feature>
<feature type="compositionally biased region" description="Low complexity" evidence="10">
    <location>
        <begin position="62"/>
        <end position="82"/>
    </location>
</feature>
<dbReference type="InterPro" id="IPR008271">
    <property type="entry name" value="Ser/Thr_kinase_AS"/>
</dbReference>
<dbReference type="GO" id="GO:0004674">
    <property type="term" value="F:protein serine/threonine kinase activity"/>
    <property type="evidence" value="ECO:0007669"/>
    <property type="project" value="UniProtKB-KW"/>
</dbReference>
<dbReference type="FunFam" id="1.10.510.10:FF:000571">
    <property type="entry name" value="Maternal embryonic leucine zipper kinase"/>
    <property type="match status" value="1"/>
</dbReference>
<evidence type="ECO:0000256" key="6">
    <source>
        <dbReference type="PIRSR" id="PIRSR630616-1"/>
    </source>
</evidence>
<evidence type="ECO:0000256" key="3">
    <source>
        <dbReference type="ARBA" id="ARBA00022741"/>
    </source>
</evidence>
<reference evidence="12 13" key="1">
    <citation type="submission" date="2020-12" db="EMBL/GenBank/DDBJ databases">
        <title>Metabolic potential, ecology and presence of endohyphal bacteria is reflected in genomic diversity of Mucoromycotina.</title>
        <authorList>
            <person name="Muszewska A."/>
            <person name="Okrasinska A."/>
            <person name="Steczkiewicz K."/>
            <person name="Drgas O."/>
            <person name="Orlowska M."/>
            <person name="Perlinska-Lenart U."/>
            <person name="Aleksandrzak-Piekarczyk T."/>
            <person name="Szatraj K."/>
            <person name="Zielenkiewicz U."/>
            <person name="Pilsyk S."/>
            <person name="Malc E."/>
            <person name="Mieczkowski P."/>
            <person name="Kruszewska J.S."/>
            <person name="Biernat P."/>
            <person name="Pawlowska J."/>
        </authorList>
    </citation>
    <scope>NUCLEOTIDE SEQUENCE [LARGE SCALE GENOMIC DNA]</scope>
    <source>
        <strain evidence="12 13">CBS 142.35</strain>
    </source>
</reference>
<proteinExistence type="predicted"/>
<feature type="compositionally biased region" description="Basic residues" evidence="10">
    <location>
        <begin position="469"/>
        <end position="493"/>
    </location>
</feature>
<keyword evidence="5 7" id="KW-0067">ATP-binding</keyword>
<keyword evidence="4" id="KW-0418">Kinase</keyword>
<dbReference type="PROSITE" id="PS00108">
    <property type="entry name" value="PROTEIN_KINASE_ST"/>
    <property type="match status" value="1"/>
</dbReference>
<dbReference type="InterPro" id="IPR011009">
    <property type="entry name" value="Kinase-like_dom_sf"/>
</dbReference>
<dbReference type="PROSITE" id="PS50011">
    <property type="entry name" value="PROTEIN_KINASE_DOM"/>
    <property type="match status" value="1"/>
</dbReference>
<keyword evidence="3 7" id="KW-0547">Nucleotide-binding</keyword>
<keyword evidence="2" id="KW-0808">Transferase</keyword>
<evidence type="ECO:0000256" key="2">
    <source>
        <dbReference type="ARBA" id="ARBA00022679"/>
    </source>
</evidence>
<protein>
    <recommendedName>
        <fullName evidence="11">Protein kinase domain-containing protein</fullName>
    </recommendedName>
</protein>
<feature type="compositionally biased region" description="Polar residues" evidence="10">
    <location>
        <begin position="28"/>
        <end position="54"/>
    </location>
</feature>
<feature type="cross-link" description="Glycyl lysine isopeptide (Lys-Gly) (interchain with G-Cter in SUMO2)" evidence="8">
    <location>
        <position position="220"/>
    </location>
</feature>
<feature type="compositionally biased region" description="Low complexity" evidence="10">
    <location>
        <begin position="727"/>
        <end position="744"/>
    </location>
</feature>
<dbReference type="OrthoDB" id="193931at2759"/>
<feature type="binding site" evidence="7 9">
    <location>
        <position position="124"/>
    </location>
    <ligand>
        <name>ATP</name>
        <dbReference type="ChEBI" id="CHEBI:30616"/>
    </ligand>
</feature>
<accession>A0A8H7VJT8</accession>
<dbReference type="CDD" id="cd14003">
    <property type="entry name" value="STKc_AMPK-like"/>
    <property type="match status" value="1"/>
</dbReference>
<evidence type="ECO:0000259" key="11">
    <source>
        <dbReference type="PROSITE" id="PS50011"/>
    </source>
</evidence>
<keyword evidence="1" id="KW-0723">Serine/threonine-protein kinase</keyword>
<feature type="region of interest" description="Disordered" evidence="10">
    <location>
        <begin position="1"/>
        <end position="85"/>
    </location>
</feature>
<dbReference type="InterPro" id="IPR030616">
    <property type="entry name" value="Aur-like"/>
</dbReference>
<evidence type="ECO:0000256" key="7">
    <source>
        <dbReference type="PIRSR" id="PIRSR630616-2"/>
    </source>
</evidence>
<dbReference type="SUPFAM" id="SSF56112">
    <property type="entry name" value="Protein kinase-like (PK-like)"/>
    <property type="match status" value="1"/>
</dbReference>
<feature type="region of interest" description="Disordered" evidence="10">
    <location>
        <begin position="426"/>
        <end position="493"/>
    </location>
</feature>
<feature type="binding site" evidence="7">
    <location>
        <position position="236"/>
    </location>
    <ligand>
        <name>ATP</name>
        <dbReference type="ChEBI" id="CHEBI:30616"/>
    </ligand>
</feature>
<feature type="region of interest" description="Disordered" evidence="10">
    <location>
        <begin position="591"/>
        <end position="658"/>
    </location>
</feature>
<evidence type="ECO:0000256" key="10">
    <source>
        <dbReference type="SAM" id="MobiDB-lite"/>
    </source>
</evidence>
<dbReference type="AlphaFoldDB" id="A0A8H7VJT8"/>
<evidence type="ECO:0000256" key="8">
    <source>
        <dbReference type="PIRSR" id="PIRSR630616-3"/>
    </source>
</evidence>
<dbReference type="Pfam" id="PF00069">
    <property type="entry name" value="Pkinase"/>
    <property type="match status" value="1"/>
</dbReference>
<dbReference type="GO" id="GO:0005524">
    <property type="term" value="F:ATP binding"/>
    <property type="evidence" value="ECO:0007669"/>
    <property type="project" value="UniProtKB-UniRule"/>
</dbReference>
<dbReference type="FunFam" id="3.30.200.20:FF:000003">
    <property type="entry name" value="Non-specific serine/threonine protein kinase"/>
    <property type="match status" value="1"/>
</dbReference>
<keyword evidence="13" id="KW-1185">Reference proteome</keyword>
<feature type="region of interest" description="Disordered" evidence="10">
    <location>
        <begin position="698"/>
        <end position="749"/>
    </location>
</feature>
<dbReference type="EMBL" id="JAEPRB010000027">
    <property type="protein sequence ID" value="KAG2225471.1"/>
    <property type="molecule type" value="Genomic_DNA"/>
</dbReference>
<feature type="region of interest" description="Disordered" evidence="10">
    <location>
        <begin position="369"/>
        <end position="388"/>
    </location>
</feature>
<feature type="compositionally biased region" description="Polar residues" evidence="10">
    <location>
        <begin position="1"/>
        <end position="10"/>
    </location>
</feature>
<dbReference type="InterPro" id="IPR000719">
    <property type="entry name" value="Prot_kinase_dom"/>
</dbReference>
<comment type="caution">
    <text evidence="12">The sequence shown here is derived from an EMBL/GenBank/DDBJ whole genome shotgun (WGS) entry which is preliminary data.</text>
</comment>
<organism evidence="12 13">
    <name type="scientific">Circinella minor</name>
    <dbReference type="NCBI Taxonomy" id="1195481"/>
    <lineage>
        <taxon>Eukaryota</taxon>
        <taxon>Fungi</taxon>
        <taxon>Fungi incertae sedis</taxon>
        <taxon>Mucoromycota</taxon>
        <taxon>Mucoromycotina</taxon>
        <taxon>Mucoromycetes</taxon>
        <taxon>Mucorales</taxon>
        <taxon>Lichtheimiaceae</taxon>
        <taxon>Circinella</taxon>
    </lineage>
</organism>
<evidence type="ECO:0000313" key="12">
    <source>
        <dbReference type="EMBL" id="KAG2225471.1"/>
    </source>
</evidence>
<feature type="region of interest" description="Disordered" evidence="10">
    <location>
        <begin position="544"/>
        <end position="564"/>
    </location>
</feature>
<feature type="compositionally biased region" description="Polar residues" evidence="10">
    <location>
        <begin position="648"/>
        <end position="657"/>
    </location>
</feature>
<evidence type="ECO:0000256" key="5">
    <source>
        <dbReference type="ARBA" id="ARBA00022840"/>
    </source>
</evidence>
<dbReference type="Gene3D" id="1.10.510.10">
    <property type="entry name" value="Transferase(Phosphotransferase) domain 1"/>
    <property type="match status" value="1"/>
</dbReference>
<feature type="domain" description="Protein kinase" evidence="11">
    <location>
        <begin position="95"/>
        <end position="348"/>
    </location>
</feature>